<proteinExistence type="predicted"/>
<reference evidence="3 4" key="1">
    <citation type="submission" date="2016-02" db="EMBL/GenBank/DDBJ databases">
        <title>Genome analysis of coral dinoflagellate symbionts highlights evolutionary adaptations to a symbiotic lifestyle.</title>
        <authorList>
            <person name="Aranda M."/>
            <person name="Li Y."/>
            <person name="Liew Y.J."/>
            <person name="Baumgarten S."/>
            <person name="Simakov O."/>
            <person name="Wilson M."/>
            <person name="Piel J."/>
            <person name="Ashoor H."/>
            <person name="Bougouffa S."/>
            <person name="Bajic V.B."/>
            <person name="Ryu T."/>
            <person name="Ravasi T."/>
            <person name="Bayer T."/>
            <person name="Micklem G."/>
            <person name="Kim H."/>
            <person name="Bhak J."/>
            <person name="Lajeunesse T.C."/>
            <person name="Voolstra C.R."/>
        </authorList>
    </citation>
    <scope>NUCLEOTIDE SEQUENCE [LARGE SCALE GENOMIC DNA]</scope>
    <source>
        <strain evidence="3 4">CCMP2467</strain>
    </source>
</reference>
<accession>A0A1Q9EN87</accession>
<name>A0A1Q9EN87_SYMMI</name>
<dbReference type="EMBL" id="LSRX01000108">
    <property type="protein sequence ID" value="OLQ08899.1"/>
    <property type="molecule type" value="Genomic_DNA"/>
</dbReference>
<evidence type="ECO:0000313" key="3">
    <source>
        <dbReference type="EMBL" id="OLQ08899.1"/>
    </source>
</evidence>
<gene>
    <name evidence="3" type="ORF">AK812_SmicGene7557</name>
</gene>
<dbReference type="AlphaFoldDB" id="A0A1Q9EN87"/>
<evidence type="ECO:0000256" key="1">
    <source>
        <dbReference type="PROSITE-ProRule" id="PRU00723"/>
    </source>
</evidence>
<feature type="domain" description="C3H1-type" evidence="2">
    <location>
        <begin position="98"/>
        <end position="126"/>
    </location>
</feature>
<feature type="zinc finger region" description="C3H1-type" evidence="1">
    <location>
        <begin position="98"/>
        <end position="126"/>
    </location>
</feature>
<dbReference type="Proteomes" id="UP000186817">
    <property type="component" value="Unassembled WGS sequence"/>
</dbReference>
<dbReference type="InterPro" id="IPR000571">
    <property type="entry name" value="Znf_CCCH"/>
</dbReference>
<evidence type="ECO:0000259" key="2">
    <source>
        <dbReference type="PROSITE" id="PS50103"/>
    </source>
</evidence>
<organism evidence="3 4">
    <name type="scientific">Symbiodinium microadriaticum</name>
    <name type="common">Dinoflagellate</name>
    <name type="synonym">Zooxanthella microadriatica</name>
    <dbReference type="NCBI Taxonomy" id="2951"/>
    <lineage>
        <taxon>Eukaryota</taxon>
        <taxon>Sar</taxon>
        <taxon>Alveolata</taxon>
        <taxon>Dinophyceae</taxon>
        <taxon>Suessiales</taxon>
        <taxon>Symbiodiniaceae</taxon>
        <taxon>Symbiodinium</taxon>
    </lineage>
</organism>
<keyword evidence="1" id="KW-0863">Zinc-finger</keyword>
<keyword evidence="1" id="KW-0862">Zinc</keyword>
<dbReference type="PROSITE" id="PS50103">
    <property type="entry name" value="ZF_C3H1"/>
    <property type="match status" value="1"/>
</dbReference>
<protein>
    <recommendedName>
        <fullName evidence="2">C3H1-type domain-containing protein</fullName>
    </recommendedName>
</protein>
<dbReference type="OrthoDB" id="432283at2759"/>
<keyword evidence="1" id="KW-0479">Metal-binding</keyword>
<dbReference type="GO" id="GO:0008270">
    <property type="term" value="F:zinc ion binding"/>
    <property type="evidence" value="ECO:0007669"/>
    <property type="project" value="UniProtKB-KW"/>
</dbReference>
<evidence type="ECO:0000313" key="4">
    <source>
        <dbReference type="Proteomes" id="UP000186817"/>
    </source>
</evidence>
<sequence length="256" mass="28299">MAFPSVGGQVRFIYRSTFIDEERGCGDVCSPKRSRSLSPPKTGLETATEVVKSETALSGYVQNLDQSTRRFRKFEKVAFTSSTSQQGLPSVGSQGHPQLCRRPCIYFSAGYCSSGISCVYCHHSHPERSVKLDRAQRKRFAEMDIGIALAMLHDLMCTQAREHGFSDEAGHVLALVEGEARMQNPETNWAEEAASLGRLQRVFKRMNFNQLAAYVGSKSGNPAFSWELQAVVDKLSEQVEALRQAPALGEVRGTSQ</sequence>
<comment type="caution">
    <text evidence="3">The sequence shown here is derived from an EMBL/GenBank/DDBJ whole genome shotgun (WGS) entry which is preliminary data.</text>
</comment>
<keyword evidence="4" id="KW-1185">Reference proteome</keyword>